<organism evidence="7 8">
    <name type="scientific">Tritrichomonas musculus</name>
    <dbReference type="NCBI Taxonomy" id="1915356"/>
    <lineage>
        <taxon>Eukaryota</taxon>
        <taxon>Metamonada</taxon>
        <taxon>Parabasalia</taxon>
        <taxon>Tritrichomonadida</taxon>
        <taxon>Tritrichomonadidae</taxon>
        <taxon>Tritrichomonas</taxon>
    </lineage>
</organism>
<keyword evidence="3 4" id="KW-0408">Iron</keyword>
<dbReference type="SUPFAM" id="SSF55856">
    <property type="entry name" value="Cytochrome b5-like heme/steroid binding domain"/>
    <property type="match status" value="1"/>
</dbReference>
<dbReference type="InterPro" id="IPR001199">
    <property type="entry name" value="Cyt_B5-like_heme/steroid-bd"/>
</dbReference>
<accession>A0ABR2JST6</accession>
<feature type="domain" description="Cytochrome b5 heme-binding" evidence="6">
    <location>
        <begin position="23"/>
        <end position="98"/>
    </location>
</feature>
<keyword evidence="1 4" id="KW-0349">Heme</keyword>
<gene>
    <name evidence="7" type="ORF">M9Y10_044468</name>
</gene>
<evidence type="ECO:0000313" key="8">
    <source>
        <dbReference type="Proteomes" id="UP001470230"/>
    </source>
</evidence>
<dbReference type="InterPro" id="IPR036400">
    <property type="entry name" value="Cyt_B5-like_heme/steroid_sf"/>
</dbReference>
<evidence type="ECO:0000259" key="6">
    <source>
        <dbReference type="PROSITE" id="PS50255"/>
    </source>
</evidence>
<evidence type="ECO:0000256" key="3">
    <source>
        <dbReference type="ARBA" id="ARBA00023004"/>
    </source>
</evidence>
<dbReference type="Gene3D" id="3.10.120.10">
    <property type="entry name" value="Cytochrome b5-like heme/steroid binding domain"/>
    <property type="match status" value="1"/>
</dbReference>
<sequence>MGNNQSNQKEQMNQPKKTGPKWIGEITNEELQKHKTKYDCWVVFQGAVYDMTPYLTRHPGGVDCITTCAGGDMTEAYMDRHPYLNPQIIEGLKIGYLTQ</sequence>
<reference evidence="7 8" key="1">
    <citation type="submission" date="2024-04" db="EMBL/GenBank/DDBJ databases">
        <title>Tritrichomonas musculus Genome.</title>
        <authorList>
            <person name="Alves-Ferreira E."/>
            <person name="Grigg M."/>
            <person name="Lorenzi H."/>
            <person name="Galac M."/>
        </authorList>
    </citation>
    <scope>NUCLEOTIDE SEQUENCE [LARGE SCALE GENOMIC DNA]</scope>
    <source>
        <strain evidence="7 8">EAF2021</strain>
    </source>
</reference>
<dbReference type="PROSITE" id="PS50255">
    <property type="entry name" value="CYTOCHROME_B5_2"/>
    <property type="match status" value="1"/>
</dbReference>
<feature type="region of interest" description="Disordered" evidence="5">
    <location>
        <begin position="1"/>
        <end position="22"/>
    </location>
</feature>
<dbReference type="Proteomes" id="UP001470230">
    <property type="component" value="Unassembled WGS sequence"/>
</dbReference>
<protein>
    <recommendedName>
        <fullName evidence="6">Cytochrome b5 heme-binding domain-containing protein</fullName>
    </recommendedName>
</protein>
<keyword evidence="2 4" id="KW-0479">Metal-binding</keyword>
<keyword evidence="8" id="KW-1185">Reference proteome</keyword>
<dbReference type="PROSITE" id="PS00191">
    <property type="entry name" value="CYTOCHROME_B5_1"/>
    <property type="match status" value="1"/>
</dbReference>
<feature type="compositionally biased region" description="Polar residues" evidence="5">
    <location>
        <begin position="1"/>
        <end position="16"/>
    </location>
</feature>
<dbReference type="PANTHER" id="PTHR46237:SF1">
    <property type="entry name" value="CYTOCHROME B5 REDUCTASE 4"/>
    <property type="match status" value="1"/>
</dbReference>
<dbReference type="InterPro" id="IPR051872">
    <property type="entry name" value="Cytochrome_b5/Flavoprotein_Rdt"/>
</dbReference>
<evidence type="ECO:0000256" key="4">
    <source>
        <dbReference type="RuleBase" id="RU362121"/>
    </source>
</evidence>
<evidence type="ECO:0000256" key="2">
    <source>
        <dbReference type="ARBA" id="ARBA00022723"/>
    </source>
</evidence>
<dbReference type="SMART" id="SM01117">
    <property type="entry name" value="Cyt-b5"/>
    <property type="match status" value="1"/>
</dbReference>
<dbReference type="Pfam" id="PF00173">
    <property type="entry name" value="Cyt-b5"/>
    <property type="match status" value="1"/>
</dbReference>
<dbReference type="EMBL" id="JAPFFF010000009">
    <property type="protein sequence ID" value="KAK8881832.1"/>
    <property type="molecule type" value="Genomic_DNA"/>
</dbReference>
<name>A0ABR2JST6_9EUKA</name>
<dbReference type="PANTHER" id="PTHR46237">
    <property type="entry name" value="CYTOCHROME B5 REDUCTASE 4 FAMILY MEMBER"/>
    <property type="match status" value="1"/>
</dbReference>
<evidence type="ECO:0000256" key="5">
    <source>
        <dbReference type="SAM" id="MobiDB-lite"/>
    </source>
</evidence>
<comment type="caution">
    <text evidence="7">The sequence shown here is derived from an EMBL/GenBank/DDBJ whole genome shotgun (WGS) entry which is preliminary data.</text>
</comment>
<evidence type="ECO:0000256" key="1">
    <source>
        <dbReference type="ARBA" id="ARBA00022617"/>
    </source>
</evidence>
<evidence type="ECO:0000313" key="7">
    <source>
        <dbReference type="EMBL" id="KAK8881832.1"/>
    </source>
</evidence>
<dbReference type="PRINTS" id="PR00363">
    <property type="entry name" value="CYTOCHROMEB5"/>
</dbReference>
<dbReference type="InterPro" id="IPR018506">
    <property type="entry name" value="Cyt_B5_heme-BS"/>
</dbReference>
<comment type="similarity">
    <text evidence="4">Belongs to the cytochrome b5 family.</text>
</comment>
<proteinExistence type="inferred from homology"/>